<gene>
    <name evidence="6" type="primary">COQ5</name>
    <name evidence="7" type="ORF">ZEAMMB73_Zm00001d011773</name>
</gene>
<dbReference type="UniPathway" id="UPA00232"/>
<comment type="caution">
    <text evidence="6">Lacks conserved residue(s) required for the propagation of feature annotation.</text>
</comment>
<feature type="binding site" evidence="6">
    <location>
        <position position="144"/>
    </location>
    <ligand>
        <name>S-adenosyl-L-methionine</name>
        <dbReference type="ChEBI" id="CHEBI:59789"/>
    </ligand>
</feature>
<feature type="binding site" evidence="6">
    <location>
        <position position="108"/>
    </location>
    <ligand>
        <name>S-adenosyl-L-methionine</name>
        <dbReference type="ChEBI" id="CHEBI:59789"/>
    </ligand>
</feature>
<keyword evidence="1 6" id="KW-0489">Methyltransferase</keyword>
<keyword evidence="6" id="KW-0496">Mitochondrion</keyword>
<dbReference type="PROSITE" id="PS01184">
    <property type="entry name" value="UBIE_2"/>
    <property type="match status" value="1"/>
</dbReference>
<dbReference type="EC" id="2.1.1.201" evidence="6"/>
<comment type="catalytic activity">
    <reaction evidence="6">
        <text>a 2-methoxy-6-(all-trans-polyprenyl)benzene-1,4-diol + S-adenosyl-L-methionine = a 5-methoxy-2-methyl-3-(all-trans-polyprenyl)benzene-1,4-diol + S-adenosyl-L-homocysteine + H(+)</text>
        <dbReference type="Rhea" id="RHEA:28286"/>
        <dbReference type="Rhea" id="RHEA-COMP:10858"/>
        <dbReference type="Rhea" id="RHEA-COMP:10859"/>
        <dbReference type="ChEBI" id="CHEBI:15378"/>
        <dbReference type="ChEBI" id="CHEBI:57856"/>
        <dbReference type="ChEBI" id="CHEBI:59789"/>
        <dbReference type="ChEBI" id="CHEBI:84166"/>
        <dbReference type="ChEBI" id="CHEBI:84167"/>
        <dbReference type="EC" id="2.1.1.201"/>
    </reaction>
</comment>
<dbReference type="PROSITE" id="PS01183">
    <property type="entry name" value="UBIE_1"/>
    <property type="match status" value="1"/>
</dbReference>
<evidence type="ECO:0000256" key="3">
    <source>
        <dbReference type="ARBA" id="ARBA00022688"/>
    </source>
</evidence>
<dbReference type="IntAct" id="A0A1D6G3R1">
    <property type="interactions" value="1"/>
</dbReference>
<dbReference type="EMBL" id="CM000784">
    <property type="protein sequence ID" value="AQK97968.1"/>
    <property type="molecule type" value="Genomic_DNA"/>
</dbReference>
<dbReference type="GO" id="GO:0008425">
    <property type="term" value="F:2-methoxy-6-polyprenyl-1,4-benzoquinol methyltransferase activity"/>
    <property type="evidence" value="ECO:0007669"/>
    <property type="project" value="UniProtKB-UniRule"/>
</dbReference>
<evidence type="ECO:0000256" key="2">
    <source>
        <dbReference type="ARBA" id="ARBA00022679"/>
    </source>
</evidence>
<proteinExistence type="inferred from homology"/>
<comment type="subunit">
    <text evidence="5">Component of a multi-subunit COQ enzyme complex, composed of at least COQ3, COQ4, COQ5, COQ6, COQ7 and COQ9. Interacts with PYURF; the interaction is direct, stabilizes COQ5 protein and associates PYURF with COQ enzyme complex.</text>
</comment>
<dbReference type="ExpressionAtlas" id="A0A1D6G3R1">
    <property type="expression patterns" value="baseline and differential"/>
</dbReference>
<comment type="subcellular location">
    <subcellularLocation>
        <location evidence="6">Mitochondrion inner membrane</location>
        <topology evidence="6">Peripheral membrane protein</topology>
        <orientation evidence="6">Matrix side</orientation>
    </subcellularLocation>
</comment>
<protein>
    <recommendedName>
        <fullName evidence="6">2-methoxy-6-polyprenyl-1,4-benzoquinol methylase, mitochondrial</fullName>
        <ecNumber evidence="6">2.1.1.201</ecNumber>
    </recommendedName>
    <alternativeName>
        <fullName evidence="6">Ubiquinone biosynthesis methyltransferase COQ5</fullName>
    </alternativeName>
</protein>
<evidence type="ECO:0000256" key="5">
    <source>
        <dbReference type="ARBA" id="ARBA00046387"/>
    </source>
</evidence>
<dbReference type="FunCoup" id="A0A1D6G3R1">
    <property type="interactions" value="3394"/>
</dbReference>
<comment type="pathway">
    <text evidence="6">Cofactor biosynthesis; ubiquinone biosynthesis.</text>
</comment>
<evidence type="ECO:0000256" key="4">
    <source>
        <dbReference type="ARBA" id="ARBA00022691"/>
    </source>
</evidence>
<keyword evidence="3 6" id="KW-0831">Ubiquinone biosynthesis</keyword>
<dbReference type="Pfam" id="PF01209">
    <property type="entry name" value="Ubie_methyltran"/>
    <property type="match status" value="1"/>
</dbReference>
<dbReference type="InterPro" id="IPR004033">
    <property type="entry name" value="UbiE/COQ5_MeTrFase"/>
</dbReference>
<dbReference type="GO" id="GO:0032259">
    <property type="term" value="P:methylation"/>
    <property type="evidence" value="ECO:0007669"/>
    <property type="project" value="UniProtKB-KW"/>
</dbReference>
<dbReference type="STRING" id="4577.A0A1D6G3R1"/>
<keyword evidence="2 6" id="KW-0808">Transferase</keyword>
<dbReference type="GO" id="GO:0031314">
    <property type="term" value="C:extrinsic component of mitochondrial inner membrane"/>
    <property type="evidence" value="ECO:0007669"/>
    <property type="project" value="UniProtKB-UniRule"/>
</dbReference>
<dbReference type="AlphaFoldDB" id="A0A1D6G3R1"/>
<comment type="function">
    <text evidence="6">Methyltransferase required for the conversion of 2-polyprenyl-6-methoxy-1,4-benzoquinol (DDMQH2) to 2-polyprenyl-3-methyl-6-methoxy-1,4-benzoquinol (DMQH2).</text>
</comment>
<organism evidence="7">
    <name type="scientific">Zea mays</name>
    <name type="common">Maize</name>
    <dbReference type="NCBI Taxonomy" id="4577"/>
    <lineage>
        <taxon>Eukaryota</taxon>
        <taxon>Viridiplantae</taxon>
        <taxon>Streptophyta</taxon>
        <taxon>Embryophyta</taxon>
        <taxon>Tracheophyta</taxon>
        <taxon>Spermatophyta</taxon>
        <taxon>Magnoliopsida</taxon>
        <taxon>Liliopsida</taxon>
        <taxon>Poales</taxon>
        <taxon>Poaceae</taxon>
        <taxon>PACMAD clade</taxon>
        <taxon>Panicoideae</taxon>
        <taxon>Andropogonodae</taxon>
        <taxon>Andropogoneae</taxon>
        <taxon>Tripsacinae</taxon>
        <taxon>Zea</taxon>
    </lineage>
</organism>
<dbReference type="FunFam" id="3.40.50.150:FF:000064">
    <property type="entry name" value="2-methoxy-6-polyprenyl-1,4-benzoquinol methylase, mitochondrial"/>
    <property type="match status" value="1"/>
</dbReference>
<dbReference type="PANTHER" id="PTHR43591">
    <property type="entry name" value="METHYLTRANSFERASE"/>
    <property type="match status" value="1"/>
</dbReference>
<dbReference type="Gene3D" id="3.40.50.150">
    <property type="entry name" value="Vaccinia Virus protein VP39"/>
    <property type="match status" value="1"/>
</dbReference>
<evidence type="ECO:0000256" key="6">
    <source>
        <dbReference type="HAMAP-Rule" id="MF_03191"/>
    </source>
</evidence>
<dbReference type="SUPFAM" id="SSF53335">
    <property type="entry name" value="S-adenosyl-L-methionine-dependent methyltransferases"/>
    <property type="match status" value="1"/>
</dbReference>
<dbReference type="NCBIfam" id="NF001242">
    <property type="entry name" value="PRK00216.1-3"/>
    <property type="match status" value="1"/>
</dbReference>
<evidence type="ECO:0000313" key="7">
    <source>
        <dbReference type="EMBL" id="AQK97968.1"/>
    </source>
</evidence>
<reference evidence="7" key="1">
    <citation type="submission" date="2015-12" db="EMBL/GenBank/DDBJ databases">
        <title>Update maize B73 reference genome by single molecule sequencing technologies.</title>
        <authorList>
            <consortium name="Maize Genome Sequencing Project"/>
            <person name="Ware D."/>
        </authorList>
    </citation>
    <scope>NUCLEOTIDE SEQUENCE</scope>
    <source>
        <tissue evidence="7">Seedling</tissue>
    </source>
</reference>
<dbReference type="PANTHER" id="PTHR43591:SF24">
    <property type="entry name" value="2-METHOXY-6-POLYPRENYL-1,4-BENZOQUINOL METHYLASE, MITOCHONDRIAL"/>
    <property type="match status" value="1"/>
</dbReference>
<evidence type="ECO:0000256" key="1">
    <source>
        <dbReference type="ARBA" id="ARBA00022603"/>
    </source>
</evidence>
<dbReference type="InterPro" id="IPR023576">
    <property type="entry name" value="UbiE/COQ5_MeTrFase_CS"/>
</dbReference>
<dbReference type="PROSITE" id="PS51608">
    <property type="entry name" value="SAM_MT_UBIE"/>
    <property type="match status" value="1"/>
</dbReference>
<feature type="binding site" evidence="6">
    <location>
        <begin position="180"/>
        <end position="181"/>
    </location>
    <ligand>
        <name>S-adenosyl-L-methionine</name>
        <dbReference type="ChEBI" id="CHEBI:59789"/>
    </ligand>
</feature>
<keyword evidence="6" id="KW-0999">Mitochondrion inner membrane</keyword>
<dbReference type="InterPro" id="IPR029063">
    <property type="entry name" value="SAM-dependent_MTases_sf"/>
</dbReference>
<keyword evidence="6" id="KW-0472">Membrane</keyword>
<dbReference type="CDD" id="cd02440">
    <property type="entry name" value="AdoMet_MTases"/>
    <property type="match status" value="1"/>
</dbReference>
<comment type="similarity">
    <text evidence="6">Belongs to the class I-like SAM-binding methyltransferase superfamily. MenG/UbiE family.</text>
</comment>
<dbReference type="InParanoid" id="A0A1D6G3R1"/>
<dbReference type="SMR" id="A0A1D6G3R1"/>
<sequence>MAMQATRRLASLSLQRRLLLLSQTEAPSIPTAAAAAFLHSHATSFGYKQIREEDKSKLVGNVFSSVASSYDLMNDLMSVGLHRLWKDRLISKLNPFPAMKHLDVAGGTGDVAFRVLERIKSVSHRAMQGTLTETEEDTHIYVCDINPNMLNVGKKRAAERVEFLFSGYSEEHCLSWIQGDAEALSFEDGSMDGYTIAFGIRNVTHIEKALSEAYRVLKRGGRFLCLELSHVDVPVFKEIYDVYSFSVIPTIGELVAGDRQSYQYLVESIRRFPNQEKFAQMIQEAGFQRVEYENLVGGVVAIHSGLKL</sequence>
<keyword evidence="4 6" id="KW-0949">S-adenosyl-L-methionine</keyword>
<accession>A0A1D6G3R1</accession>
<dbReference type="HAMAP" id="MF_01813">
    <property type="entry name" value="MenG_UbiE_methyltr"/>
    <property type="match status" value="1"/>
</dbReference>
<name>A0A1D6G3R1_MAIZE</name>
<dbReference type="NCBIfam" id="TIGR01934">
    <property type="entry name" value="MenG_MenH_UbiE"/>
    <property type="match status" value="1"/>
</dbReference>